<proteinExistence type="predicted"/>
<dbReference type="AlphaFoldDB" id="A0A8T0UED0"/>
<dbReference type="EMBL" id="CM029042">
    <property type="protein sequence ID" value="KAG2619263.1"/>
    <property type="molecule type" value="Genomic_DNA"/>
</dbReference>
<gene>
    <name evidence="2" type="ORF">PVAP13_3NG140895</name>
</gene>
<name>A0A8T0UED0_PANVG</name>
<keyword evidence="3" id="KW-1185">Reference proteome</keyword>
<accession>A0A8T0UED0</accession>
<evidence type="ECO:0000256" key="1">
    <source>
        <dbReference type="SAM" id="MobiDB-lite"/>
    </source>
</evidence>
<feature type="region of interest" description="Disordered" evidence="1">
    <location>
        <begin position="208"/>
        <end position="227"/>
    </location>
</feature>
<feature type="compositionally biased region" description="Polar residues" evidence="1">
    <location>
        <begin position="218"/>
        <end position="227"/>
    </location>
</feature>
<dbReference type="Proteomes" id="UP000823388">
    <property type="component" value="Chromosome 3N"/>
</dbReference>
<protein>
    <submittedName>
        <fullName evidence="2">Uncharacterized protein</fullName>
    </submittedName>
</protein>
<evidence type="ECO:0000313" key="3">
    <source>
        <dbReference type="Proteomes" id="UP000823388"/>
    </source>
</evidence>
<organism evidence="2 3">
    <name type="scientific">Panicum virgatum</name>
    <name type="common">Blackwell switchgrass</name>
    <dbReference type="NCBI Taxonomy" id="38727"/>
    <lineage>
        <taxon>Eukaryota</taxon>
        <taxon>Viridiplantae</taxon>
        <taxon>Streptophyta</taxon>
        <taxon>Embryophyta</taxon>
        <taxon>Tracheophyta</taxon>
        <taxon>Spermatophyta</taxon>
        <taxon>Magnoliopsida</taxon>
        <taxon>Liliopsida</taxon>
        <taxon>Poales</taxon>
        <taxon>Poaceae</taxon>
        <taxon>PACMAD clade</taxon>
        <taxon>Panicoideae</taxon>
        <taxon>Panicodae</taxon>
        <taxon>Paniceae</taxon>
        <taxon>Panicinae</taxon>
        <taxon>Panicum</taxon>
        <taxon>Panicum sect. Hiantes</taxon>
    </lineage>
</organism>
<reference evidence="2" key="1">
    <citation type="submission" date="2020-05" db="EMBL/GenBank/DDBJ databases">
        <title>WGS assembly of Panicum virgatum.</title>
        <authorList>
            <person name="Lovell J.T."/>
            <person name="Jenkins J."/>
            <person name="Shu S."/>
            <person name="Juenger T.E."/>
            <person name="Schmutz J."/>
        </authorList>
    </citation>
    <scope>NUCLEOTIDE SEQUENCE</scope>
    <source>
        <strain evidence="2">AP13</strain>
    </source>
</reference>
<sequence length="227" mass="25103">MNVEATLLPQMVDHTVRVFDPMLDEAAQVDHIPPRAGDTGLIGSEARSGRPDLLDLDIFSDQIMPEPVRQPPPEVVVANSSAAVEAAASVELEPVLFDVQDSSGCEFQSTIANLRNVTVARGTWETLPLHFFAGTDAFPDELVTNFKQSICREVPPPVLQTLPPRRKSHPQPQEFTIWRSERLAKKSRHRATKPVVQAQNVLMKKLGITSDTRPPDASSFQQFTATF</sequence>
<evidence type="ECO:0000313" key="2">
    <source>
        <dbReference type="EMBL" id="KAG2619263.1"/>
    </source>
</evidence>
<comment type="caution">
    <text evidence="2">The sequence shown here is derived from an EMBL/GenBank/DDBJ whole genome shotgun (WGS) entry which is preliminary data.</text>
</comment>